<evidence type="ECO:0000313" key="1">
    <source>
        <dbReference type="Proteomes" id="UP000887580"/>
    </source>
</evidence>
<reference evidence="2" key="1">
    <citation type="submission" date="2022-11" db="UniProtKB">
        <authorList>
            <consortium name="WormBaseParasite"/>
        </authorList>
    </citation>
    <scope>IDENTIFICATION</scope>
</reference>
<protein>
    <submittedName>
        <fullName evidence="2">Innexin</fullName>
    </submittedName>
</protein>
<proteinExistence type="predicted"/>
<evidence type="ECO:0000313" key="2">
    <source>
        <dbReference type="WBParaSite" id="PS1159_v2.g20086.t1"/>
    </source>
</evidence>
<accession>A0AC35FR74</accession>
<name>A0AC35FR74_9BILA</name>
<organism evidence="1 2">
    <name type="scientific">Panagrolaimus sp. PS1159</name>
    <dbReference type="NCBI Taxonomy" id="55785"/>
    <lineage>
        <taxon>Eukaryota</taxon>
        <taxon>Metazoa</taxon>
        <taxon>Ecdysozoa</taxon>
        <taxon>Nematoda</taxon>
        <taxon>Chromadorea</taxon>
        <taxon>Rhabditida</taxon>
        <taxon>Tylenchina</taxon>
        <taxon>Panagrolaimomorpha</taxon>
        <taxon>Panagrolaimoidea</taxon>
        <taxon>Panagrolaimidae</taxon>
        <taxon>Panagrolaimus</taxon>
    </lineage>
</organism>
<dbReference type="WBParaSite" id="PS1159_v2.g20086.t1">
    <property type="protein sequence ID" value="PS1159_v2.g20086.t1"/>
    <property type="gene ID" value="PS1159_v2.g20086"/>
</dbReference>
<dbReference type="Proteomes" id="UP000887580">
    <property type="component" value="Unplaced"/>
</dbReference>
<sequence length="452" mass="52864">MAGRMVFSEVVGTLSFLRPETDDNIVDRLHYYYTSTFLLVTAVLMSLKMFGGRPIECWLPAEYKSSWEDYSETYCWARSTFWVPFDQPIPVTDQERETSMVSYYQWAPFFLVLCAFLFYAPCLIWRSMYDRSGVRLRDIIKFANDPINIRNTSTREATIAGLAEHLGSIFKHRYSMDHRIPFHKQLMRFLNLRYYEAYLTWLYLGIKLMFLLNVMGQMFLMNKFLQTDDYDIYGIGVIRDLLNNRPWSDSGNFPRVTYCDMDIRILGNVQRHTVQCVLVINIFTEKVFILLWIWYSILASCTLISLILWGSSLILLEQRKKFIARRLELADVDFRRRDYSKELTEFTRDYIKMDGAFVLNMITIHSGLLMCAEITDWLWEKFKKERGIQDEKSPIPGLDSNLRPPDTPGGPGFASRRKTSVLMPLVSRDELTPLPTTSESPFLRAPSTAPVK</sequence>